<evidence type="ECO:0000313" key="7">
    <source>
        <dbReference type="EMBL" id="MFD2662476.1"/>
    </source>
</evidence>
<dbReference type="PIRSF" id="PIRSF001430">
    <property type="entry name" value="tRNA_psdUrid_synth"/>
    <property type="match status" value="1"/>
</dbReference>
<protein>
    <recommendedName>
        <fullName evidence="4">tRNA pseudouridine synthase A</fullName>
        <ecNumber evidence="4">5.4.99.12</ecNumber>
    </recommendedName>
    <alternativeName>
        <fullName evidence="4">tRNA pseudouridine(38-40) synthase</fullName>
    </alternativeName>
    <alternativeName>
        <fullName evidence="4">tRNA pseudouridylate synthase I</fullName>
    </alternativeName>
    <alternativeName>
        <fullName evidence="4">tRNA-uridine isomerase I</fullName>
    </alternativeName>
</protein>
<feature type="domain" description="Pseudouridine synthase I TruA alpha/beta" evidence="6">
    <location>
        <begin position="143"/>
        <end position="245"/>
    </location>
</feature>
<feature type="binding site" evidence="4">
    <location>
        <position position="110"/>
    </location>
    <ligand>
        <name>substrate</name>
    </ligand>
</feature>
<name>A0ABW5R227_9BACL</name>
<keyword evidence="2 4" id="KW-0819">tRNA processing</keyword>
<feature type="active site" description="Nucleophile" evidence="4">
    <location>
        <position position="52"/>
    </location>
</feature>
<proteinExistence type="inferred from homology"/>
<dbReference type="InterPro" id="IPR020097">
    <property type="entry name" value="PsdUridine_synth_TruA_a/b_dom"/>
</dbReference>
<keyword evidence="8" id="KW-1185">Reference proteome</keyword>
<dbReference type="InterPro" id="IPR001406">
    <property type="entry name" value="PsdUridine_synth_TruA"/>
</dbReference>
<dbReference type="PANTHER" id="PTHR11142:SF0">
    <property type="entry name" value="TRNA PSEUDOURIDINE SYNTHASE-LIKE 1"/>
    <property type="match status" value="1"/>
</dbReference>
<dbReference type="NCBIfam" id="TIGR00071">
    <property type="entry name" value="hisT_truA"/>
    <property type="match status" value="1"/>
</dbReference>
<dbReference type="InterPro" id="IPR020095">
    <property type="entry name" value="PsdUridine_synth_TruA_C"/>
</dbReference>
<dbReference type="InterPro" id="IPR020103">
    <property type="entry name" value="PsdUridine_synth_cat_dom_sf"/>
</dbReference>
<comment type="caution">
    <text evidence="4">Lacks conserved residue(s) required for the propagation of feature annotation.</text>
</comment>
<comment type="subunit">
    <text evidence="4">Homodimer.</text>
</comment>
<dbReference type="Pfam" id="PF01416">
    <property type="entry name" value="PseudoU_synth_1"/>
    <property type="match status" value="2"/>
</dbReference>
<dbReference type="Gene3D" id="3.30.70.660">
    <property type="entry name" value="Pseudouridine synthase I, catalytic domain, C-terminal subdomain"/>
    <property type="match status" value="1"/>
</dbReference>
<comment type="function">
    <text evidence="4">Formation of pseudouridine at positions 38, 39 and 40 in the anticodon stem and loop of transfer RNAs.</text>
</comment>
<comment type="similarity">
    <text evidence="1 4 5">Belongs to the tRNA pseudouridine synthase TruA family.</text>
</comment>
<comment type="catalytic activity">
    <reaction evidence="4 5">
        <text>uridine(38/39/40) in tRNA = pseudouridine(38/39/40) in tRNA</text>
        <dbReference type="Rhea" id="RHEA:22376"/>
        <dbReference type="Rhea" id="RHEA-COMP:10085"/>
        <dbReference type="Rhea" id="RHEA-COMP:10087"/>
        <dbReference type="ChEBI" id="CHEBI:65314"/>
        <dbReference type="ChEBI" id="CHEBI:65315"/>
        <dbReference type="EC" id="5.4.99.12"/>
    </reaction>
</comment>
<evidence type="ECO:0000256" key="2">
    <source>
        <dbReference type="ARBA" id="ARBA00022694"/>
    </source>
</evidence>
<dbReference type="RefSeq" id="WP_379276827.1">
    <property type="nucleotide sequence ID" value="NZ_JBHUGT010000017.1"/>
</dbReference>
<reference evidence="8" key="1">
    <citation type="journal article" date="2019" name="Int. J. Syst. Evol. Microbiol.">
        <title>The Global Catalogue of Microorganisms (GCM) 10K type strain sequencing project: providing services to taxonomists for standard genome sequencing and annotation.</title>
        <authorList>
            <consortium name="The Broad Institute Genomics Platform"/>
            <consortium name="The Broad Institute Genome Sequencing Center for Infectious Disease"/>
            <person name="Wu L."/>
            <person name="Ma J."/>
        </authorList>
    </citation>
    <scope>NUCLEOTIDE SEQUENCE [LARGE SCALE GENOMIC DNA]</scope>
    <source>
        <strain evidence="8">TISTR 1827</strain>
    </source>
</reference>
<dbReference type="InterPro" id="IPR020094">
    <property type="entry name" value="TruA/RsuA/RluB/E/F_N"/>
</dbReference>
<evidence type="ECO:0000313" key="8">
    <source>
        <dbReference type="Proteomes" id="UP001597493"/>
    </source>
</evidence>
<dbReference type="GO" id="GO:0160147">
    <property type="term" value="F:tRNA pseudouridine(38-40) synthase activity"/>
    <property type="evidence" value="ECO:0007669"/>
    <property type="project" value="UniProtKB-EC"/>
</dbReference>
<dbReference type="SUPFAM" id="SSF55120">
    <property type="entry name" value="Pseudouridine synthase"/>
    <property type="match status" value="1"/>
</dbReference>
<comment type="caution">
    <text evidence="7">The sequence shown here is derived from an EMBL/GenBank/DDBJ whole genome shotgun (WGS) entry which is preliminary data.</text>
</comment>
<feature type="domain" description="Pseudouridine synthase I TruA alpha/beta" evidence="6">
    <location>
        <begin position="8"/>
        <end position="102"/>
    </location>
</feature>
<keyword evidence="3 4" id="KW-0413">Isomerase</keyword>
<gene>
    <name evidence="4 7" type="primary">truA</name>
    <name evidence="7" type="ORF">ACFSW5_19655</name>
</gene>
<dbReference type="CDD" id="cd02570">
    <property type="entry name" value="PseudoU_synth_EcTruA"/>
    <property type="match status" value="1"/>
</dbReference>
<dbReference type="EC" id="5.4.99.12" evidence="4"/>
<accession>A0ABW5R227</accession>
<sequence>MRNICMKVSYDGSRYNGFQSQPDGNTIQDHIEKAIRMLTGEELNIIGSGRTDAGVHAKAQMFNFLTASAIPIERWPLALNSRLPDDIVILDAVEVPESFHARRSAKRKTYRYTIDTGKFPDVFGRQYRYHHYRPLNVAAMREAIAHLIGTHDYTSFTSAHSTKKNHVRTIYEAYIEQDGPFLHIYVTGSGFLYNMVRIIVGTLIKVGIGAVAPGDMPAILEARDRSKAGPTAIAQGLMLWDVYYSELDAGLSDQSQG</sequence>
<evidence type="ECO:0000256" key="3">
    <source>
        <dbReference type="ARBA" id="ARBA00023235"/>
    </source>
</evidence>
<evidence type="ECO:0000256" key="5">
    <source>
        <dbReference type="RuleBase" id="RU003792"/>
    </source>
</evidence>
<evidence type="ECO:0000256" key="1">
    <source>
        <dbReference type="ARBA" id="ARBA00009375"/>
    </source>
</evidence>
<dbReference type="Gene3D" id="3.30.70.580">
    <property type="entry name" value="Pseudouridine synthase I, catalytic domain, N-terminal subdomain"/>
    <property type="match status" value="1"/>
</dbReference>
<dbReference type="EMBL" id="JBHUMY010000029">
    <property type="protein sequence ID" value="MFD2662476.1"/>
    <property type="molecule type" value="Genomic_DNA"/>
</dbReference>
<dbReference type="PANTHER" id="PTHR11142">
    <property type="entry name" value="PSEUDOURIDYLATE SYNTHASE"/>
    <property type="match status" value="1"/>
</dbReference>
<organism evidence="7 8">
    <name type="scientific">Paenibacillus thailandensis</name>
    <dbReference type="NCBI Taxonomy" id="393250"/>
    <lineage>
        <taxon>Bacteria</taxon>
        <taxon>Bacillati</taxon>
        <taxon>Bacillota</taxon>
        <taxon>Bacilli</taxon>
        <taxon>Bacillales</taxon>
        <taxon>Paenibacillaceae</taxon>
        <taxon>Paenibacillus</taxon>
    </lineage>
</organism>
<dbReference type="HAMAP" id="MF_00171">
    <property type="entry name" value="TruA"/>
    <property type="match status" value="1"/>
</dbReference>
<dbReference type="Proteomes" id="UP001597493">
    <property type="component" value="Unassembled WGS sequence"/>
</dbReference>
<evidence type="ECO:0000259" key="6">
    <source>
        <dbReference type="Pfam" id="PF01416"/>
    </source>
</evidence>
<evidence type="ECO:0000256" key="4">
    <source>
        <dbReference type="HAMAP-Rule" id="MF_00171"/>
    </source>
</evidence>